<protein>
    <submittedName>
        <fullName evidence="1">16193_t:CDS:1</fullName>
    </submittedName>
</protein>
<organism evidence="1 2">
    <name type="scientific">Racocetra persica</name>
    <dbReference type="NCBI Taxonomy" id="160502"/>
    <lineage>
        <taxon>Eukaryota</taxon>
        <taxon>Fungi</taxon>
        <taxon>Fungi incertae sedis</taxon>
        <taxon>Mucoromycota</taxon>
        <taxon>Glomeromycotina</taxon>
        <taxon>Glomeromycetes</taxon>
        <taxon>Diversisporales</taxon>
        <taxon>Gigasporaceae</taxon>
        <taxon>Racocetra</taxon>
    </lineage>
</organism>
<accession>A0ACA9PDJ3</accession>
<keyword evidence="2" id="KW-1185">Reference proteome</keyword>
<evidence type="ECO:0000313" key="2">
    <source>
        <dbReference type="Proteomes" id="UP000789920"/>
    </source>
</evidence>
<feature type="non-terminal residue" evidence="1">
    <location>
        <position position="1"/>
    </location>
</feature>
<reference evidence="1" key="1">
    <citation type="submission" date="2021-06" db="EMBL/GenBank/DDBJ databases">
        <authorList>
            <person name="Kallberg Y."/>
            <person name="Tangrot J."/>
            <person name="Rosling A."/>
        </authorList>
    </citation>
    <scope>NUCLEOTIDE SEQUENCE</scope>
    <source>
        <strain evidence="1">MA461A</strain>
    </source>
</reference>
<name>A0ACA9PDJ3_9GLOM</name>
<dbReference type="Proteomes" id="UP000789920">
    <property type="component" value="Unassembled WGS sequence"/>
</dbReference>
<sequence>QKGDKIIKGGLCNICAENDRKSKQEKKLKNKSTDEAIFSFPSNEKTLANEDSSESSDDELIYEACDFEEFVASKFRDDKDIVEFFIMVEIKRELVNSENLSLESDPEEAIKFHRI</sequence>
<comment type="caution">
    <text evidence="1">The sequence shown here is derived from an EMBL/GenBank/DDBJ whole genome shotgun (WGS) entry which is preliminary data.</text>
</comment>
<gene>
    <name evidence="1" type="ORF">RPERSI_LOCUS10187</name>
</gene>
<evidence type="ECO:0000313" key="1">
    <source>
        <dbReference type="EMBL" id="CAG8704753.1"/>
    </source>
</evidence>
<proteinExistence type="predicted"/>
<dbReference type="EMBL" id="CAJVQC010019950">
    <property type="protein sequence ID" value="CAG8704753.1"/>
    <property type="molecule type" value="Genomic_DNA"/>
</dbReference>
<feature type="non-terminal residue" evidence="1">
    <location>
        <position position="115"/>
    </location>
</feature>